<dbReference type="InterPro" id="IPR001680">
    <property type="entry name" value="WD40_rpt"/>
</dbReference>
<feature type="region of interest" description="Disordered" evidence="5">
    <location>
        <begin position="195"/>
        <end position="215"/>
    </location>
</feature>
<reference evidence="8" key="1">
    <citation type="submission" date="2017-02" db="UniProtKB">
        <authorList>
            <consortium name="WormBaseParasite"/>
        </authorList>
    </citation>
    <scope>IDENTIFICATION</scope>
</reference>
<dbReference type="EMBL" id="UXUI01000783">
    <property type="protein sequence ID" value="VDD85322.1"/>
    <property type="molecule type" value="Genomic_DNA"/>
</dbReference>
<evidence type="ECO:0000256" key="4">
    <source>
        <dbReference type="SAM" id="Coils"/>
    </source>
</evidence>
<dbReference type="Proteomes" id="UP000274131">
    <property type="component" value="Unassembled WGS sequence"/>
</dbReference>
<evidence type="ECO:0000256" key="1">
    <source>
        <dbReference type="ARBA" id="ARBA00022574"/>
    </source>
</evidence>
<feature type="compositionally biased region" description="Acidic residues" evidence="5">
    <location>
        <begin position="206"/>
        <end position="215"/>
    </location>
</feature>
<dbReference type="PANTHER" id="PTHR18763:SF0">
    <property type="entry name" value="WD REPEAT-CONTAINING PROTEIN 18"/>
    <property type="match status" value="1"/>
</dbReference>
<evidence type="ECO:0000256" key="3">
    <source>
        <dbReference type="PROSITE-ProRule" id="PRU00221"/>
    </source>
</evidence>
<keyword evidence="7" id="KW-1185">Reference proteome</keyword>
<dbReference type="GO" id="GO:0120330">
    <property type="term" value="C:rixosome complex"/>
    <property type="evidence" value="ECO:0007669"/>
    <property type="project" value="TreeGrafter"/>
</dbReference>
<evidence type="ECO:0000313" key="8">
    <source>
        <dbReference type="WBParaSite" id="EVEC_0000070601-mRNA-1"/>
    </source>
</evidence>
<dbReference type="InterPro" id="IPR045227">
    <property type="entry name" value="WDR18/Ipi3/RID3"/>
</dbReference>
<dbReference type="InterPro" id="IPR015943">
    <property type="entry name" value="WD40/YVTN_repeat-like_dom_sf"/>
</dbReference>
<dbReference type="OrthoDB" id="756370at2759"/>
<keyword evidence="1 3" id="KW-0853">WD repeat</keyword>
<dbReference type="AlphaFoldDB" id="A0A0N4UTQ0"/>
<sequence>VSGDRSVTAGYIDPAEISVFLGTDDGAIVRFMLYSLEGVSEKVISYHEQNEGANFFMGHTCEITKITMNHDASLFASGDCSGVYRIWDVVSRQCLKNVQMKGSICKLQFILHWKSIKDPNYPKVDIAIGSLQRSRSNQSKPEKEWVSKHLSDALEKQVEIVRSLGEFGCGDSKAADKTLADDSGDDVVIISDDSKATSLRQHSEESESAEGASEETEVIALKIENAELLKQIKKLKSQLITARKKNKEIFEFATELVLEKKKKK</sequence>
<evidence type="ECO:0000256" key="5">
    <source>
        <dbReference type="SAM" id="MobiDB-lite"/>
    </source>
</evidence>
<keyword evidence="4" id="KW-0175">Coiled coil</keyword>
<dbReference type="GO" id="GO:0006261">
    <property type="term" value="P:DNA-templated DNA replication"/>
    <property type="evidence" value="ECO:0007669"/>
    <property type="project" value="TreeGrafter"/>
</dbReference>
<protein>
    <submittedName>
        <fullName evidence="8">WD_REPEATS_REGION domain-containing protein</fullName>
    </submittedName>
</protein>
<proteinExistence type="predicted"/>
<dbReference type="GO" id="GO:0005656">
    <property type="term" value="C:nuclear pre-replicative complex"/>
    <property type="evidence" value="ECO:0007669"/>
    <property type="project" value="TreeGrafter"/>
</dbReference>
<evidence type="ECO:0000313" key="6">
    <source>
        <dbReference type="EMBL" id="VDD85322.1"/>
    </source>
</evidence>
<dbReference type="GO" id="GO:0006364">
    <property type="term" value="P:rRNA processing"/>
    <property type="evidence" value="ECO:0007669"/>
    <property type="project" value="TreeGrafter"/>
</dbReference>
<keyword evidence="2" id="KW-0677">Repeat</keyword>
<dbReference type="PROSITE" id="PS50294">
    <property type="entry name" value="WD_REPEATS_REGION"/>
    <property type="match status" value="1"/>
</dbReference>
<organism evidence="8">
    <name type="scientific">Enterobius vermicularis</name>
    <name type="common">Human pinworm</name>
    <dbReference type="NCBI Taxonomy" id="51028"/>
    <lineage>
        <taxon>Eukaryota</taxon>
        <taxon>Metazoa</taxon>
        <taxon>Ecdysozoa</taxon>
        <taxon>Nematoda</taxon>
        <taxon>Chromadorea</taxon>
        <taxon>Rhabditida</taxon>
        <taxon>Spirurina</taxon>
        <taxon>Oxyuridomorpha</taxon>
        <taxon>Oxyuroidea</taxon>
        <taxon>Oxyuridae</taxon>
        <taxon>Enterobius</taxon>
    </lineage>
</organism>
<dbReference type="PANTHER" id="PTHR18763">
    <property type="entry name" value="WD-REPEAT PROTEIN 18"/>
    <property type="match status" value="1"/>
</dbReference>
<reference evidence="6 7" key="2">
    <citation type="submission" date="2018-10" db="EMBL/GenBank/DDBJ databases">
        <authorList>
            <consortium name="Pathogen Informatics"/>
        </authorList>
    </citation>
    <scope>NUCLEOTIDE SEQUENCE [LARGE SCALE GENOMIC DNA]</scope>
</reference>
<gene>
    <name evidence="6" type="ORF">EVEC_LOCUS465</name>
</gene>
<evidence type="ECO:0000313" key="7">
    <source>
        <dbReference type="Proteomes" id="UP000274131"/>
    </source>
</evidence>
<name>A0A0N4UTQ0_ENTVE</name>
<evidence type="ECO:0000256" key="2">
    <source>
        <dbReference type="ARBA" id="ARBA00022737"/>
    </source>
</evidence>
<dbReference type="InterPro" id="IPR036322">
    <property type="entry name" value="WD40_repeat_dom_sf"/>
</dbReference>
<dbReference type="WBParaSite" id="EVEC_0000070601-mRNA-1">
    <property type="protein sequence ID" value="EVEC_0000070601-mRNA-1"/>
    <property type="gene ID" value="EVEC_0000070601"/>
</dbReference>
<feature type="repeat" description="WD" evidence="3">
    <location>
        <begin position="56"/>
        <end position="97"/>
    </location>
</feature>
<dbReference type="STRING" id="51028.A0A0N4UTQ0"/>
<accession>A0A0N4UTQ0</accession>
<feature type="coiled-coil region" evidence="4">
    <location>
        <begin position="218"/>
        <end position="245"/>
    </location>
</feature>
<dbReference type="Gene3D" id="2.130.10.10">
    <property type="entry name" value="YVTN repeat-like/Quinoprotein amine dehydrogenase"/>
    <property type="match status" value="1"/>
</dbReference>
<dbReference type="SUPFAM" id="SSF50978">
    <property type="entry name" value="WD40 repeat-like"/>
    <property type="match status" value="1"/>
</dbReference>
<dbReference type="PROSITE" id="PS50082">
    <property type="entry name" value="WD_REPEATS_2"/>
    <property type="match status" value="1"/>
</dbReference>